<dbReference type="KEGG" id="lgi:LOTGIDRAFT_237767"/>
<name>V4AZS1_LOTGI</name>
<dbReference type="Proteomes" id="UP000030746">
    <property type="component" value="Unassembled WGS sequence"/>
</dbReference>
<dbReference type="InterPro" id="IPR011029">
    <property type="entry name" value="DEATH-like_dom_sf"/>
</dbReference>
<evidence type="ECO:0000259" key="2">
    <source>
        <dbReference type="PROSITE" id="PS50209"/>
    </source>
</evidence>
<dbReference type="CDD" id="cd01671">
    <property type="entry name" value="CARD"/>
    <property type="match status" value="1"/>
</dbReference>
<keyword evidence="1" id="KW-0732">Signal</keyword>
<protein>
    <recommendedName>
        <fullName evidence="2">CARD domain-containing protein</fullName>
    </recommendedName>
</protein>
<dbReference type="GO" id="GO:0042981">
    <property type="term" value="P:regulation of apoptotic process"/>
    <property type="evidence" value="ECO:0007669"/>
    <property type="project" value="InterPro"/>
</dbReference>
<reference evidence="3 4" key="1">
    <citation type="journal article" date="2013" name="Nature">
        <title>Insights into bilaterian evolution from three spiralian genomes.</title>
        <authorList>
            <person name="Simakov O."/>
            <person name="Marletaz F."/>
            <person name="Cho S.J."/>
            <person name="Edsinger-Gonzales E."/>
            <person name="Havlak P."/>
            <person name="Hellsten U."/>
            <person name="Kuo D.H."/>
            <person name="Larsson T."/>
            <person name="Lv J."/>
            <person name="Arendt D."/>
            <person name="Savage R."/>
            <person name="Osoegawa K."/>
            <person name="de Jong P."/>
            <person name="Grimwood J."/>
            <person name="Chapman J.A."/>
            <person name="Shapiro H."/>
            <person name="Aerts A."/>
            <person name="Otillar R.P."/>
            <person name="Terry A.Y."/>
            <person name="Boore J.L."/>
            <person name="Grigoriev I.V."/>
            <person name="Lindberg D.R."/>
            <person name="Seaver E.C."/>
            <person name="Weisblat D.A."/>
            <person name="Putnam N.H."/>
            <person name="Rokhsar D.S."/>
        </authorList>
    </citation>
    <scope>NUCLEOTIDE SEQUENCE [LARGE SCALE GENOMIC DNA]</scope>
</reference>
<dbReference type="RefSeq" id="XP_009046032.1">
    <property type="nucleotide sequence ID" value="XM_009047784.1"/>
</dbReference>
<gene>
    <name evidence="3" type="ORF">LOTGIDRAFT_237767</name>
</gene>
<dbReference type="Pfam" id="PF00619">
    <property type="entry name" value="CARD"/>
    <property type="match status" value="1"/>
</dbReference>
<feature type="domain" description="CARD" evidence="2">
    <location>
        <begin position="40"/>
        <end position="128"/>
    </location>
</feature>
<feature type="chain" id="PRO_5004717328" description="CARD domain-containing protein" evidence="1">
    <location>
        <begin position="26"/>
        <end position="335"/>
    </location>
</feature>
<dbReference type="CTD" id="20250549"/>
<proteinExistence type="predicted"/>
<dbReference type="AlphaFoldDB" id="V4AZS1"/>
<dbReference type="HOGENOM" id="CLU_829728_0_0_1"/>
<evidence type="ECO:0000313" key="4">
    <source>
        <dbReference type="Proteomes" id="UP000030746"/>
    </source>
</evidence>
<organism evidence="3 4">
    <name type="scientific">Lottia gigantea</name>
    <name type="common">Giant owl limpet</name>
    <dbReference type="NCBI Taxonomy" id="225164"/>
    <lineage>
        <taxon>Eukaryota</taxon>
        <taxon>Metazoa</taxon>
        <taxon>Spiralia</taxon>
        <taxon>Lophotrochozoa</taxon>
        <taxon>Mollusca</taxon>
        <taxon>Gastropoda</taxon>
        <taxon>Patellogastropoda</taxon>
        <taxon>Lottioidea</taxon>
        <taxon>Lottiidae</taxon>
        <taxon>Lottia</taxon>
    </lineage>
</organism>
<keyword evidence="4" id="KW-1185">Reference proteome</keyword>
<dbReference type="SUPFAM" id="SSF47986">
    <property type="entry name" value="DEATH domain"/>
    <property type="match status" value="1"/>
</dbReference>
<evidence type="ECO:0000313" key="3">
    <source>
        <dbReference type="EMBL" id="ESP03233.1"/>
    </source>
</evidence>
<evidence type="ECO:0000256" key="1">
    <source>
        <dbReference type="SAM" id="SignalP"/>
    </source>
</evidence>
<dbReference type="InterPro" id="IPR001315">
    <property type="entry name" value="CARD"/>
</dbReference>
<accession>V4AZS1</accession>
<feature type="signal peptide" evidence="1">
    <location>
        <begin position="1"/>
        <end position="25"/>
    </location>
</feature>
<dbReference type="PROSITE" id="PS50209">
    <property type="entry name" value="CARD"/>
    <property type="match status" value="1"/>
</dbReference>
<dbReference type="GeneID" id="20250549"/>
<dbReference type="Gene3D" id="1.10.533.10">
    <property type="entry name" value="Death Domain, Fas"/>
    <property type="match status" value="1"/>
</dbReference>
<sequence>MDNIFEFFIFCLLVVFFSQLQKNEQLDSENTGTTKQRGSWSEVEFEVLNDNHERLVKELDSKILLKHIFHNNLINKDEMERIRQKEEELRKEIVGMIFNFSGANAYPKLLKSLADAGYNELSSTLESDLKQKKEEMIKHAFPDYPFPQLVIETTVLKWQQNITQWKEKGDAGKLWCVAMNNWFKNHEFKSKKELKFVVKRWLGKLKEVVDRGCLEIDKINIILRVTELLLVPEIVSNMHLNDISIFIDILKNFVPDYRPTMNSKELFQTKTAERRRLLAQQRQVFKILKYNLEGIVEGKQKFELLTIDSNYCELAKYFDSVVNDVKKWNKLHQSI</sequence>
<dbReference type="EMBL" id="KB200071">
    <property type="protein sequence ID" value="ESP03233.1"/>
    <property type="molecule type" value="Genomic_DNA"/>
</dbReference>